<evidence type="ECO:0000259" key="5">
    <source>
        <dbReference type="PROSITE" id="PS50977"/>
    </source>
</evidence>
<keyword evidence="3" id="KW-0804">Transcription</keyword>
<dbReference type="GO" id="GO:0003677">
    <property type="term" value="F:DNA binding"/>
    <property type="evidence" value="ECO:0007669"/>
    <property type="project" value="UniProtKB-UniRule"/>
</dbReference>
<evidence type="ECO:0000313" key="7">
    <source>
        <dbReference type="Proteomes" id="UP000023268"/>
    </source>
</evidence>
<dbReference type="PANTHER" id="PTHR47506">
    <property type="entry name" value="TRANSCRIPTIONAL REGULATORY PROTEIN"/>
    <property type="match status" value="1"/>
</dbReference>
<dbReference type="OrthoDB" id="5293507at2"/>
<dbReference type="InterPro" id="IPR036271">
    <property type="entry name" value="Tet_transcr_reg_TetR-rel_C_sf"/>
</dbReference>
<accession>A0A016XFM4</accession>
<feature type="domain" description="HTH tetR-type" evidence="5">
    <location>
        <begin position="6"/>
        <end position="66"/>
    </location>
</feature>
<dbReference type="PANTHER" id="PTHR47506:SF1">
    <property type="entry name" value="HTH-TYPE TRANSCRIPTIONAL REGULATOR YJDC"/>
    <property type="match status" value="1"/>
</dbReference>
<dbReference type="RefSeq" id="WP_035606463.1">
    <property type="nucleotide sequence ID" value="NZ_JEMG01000001.1"/>
</dbReference>
<dbReference type="Gene3D" id="1.10.357.10">
    <property type="entry name" value="Tetracycline Repressor, domain 2"/>
    <property type="match status" value="1"/>
</dbReference>
<sequence>MSSELSPKAAEIIAHTRSLLVAGGYNSFSYADLAARVNIAKASIHHHFPSKTVLVQTVVLQYRQEVQASLSMLEGRFDDPLSELNAYADYWAGCIRSGEHPFCICAMLATELPTIPAEVATEVQAHFHDLSTWLTGVLQRGATRGQFHLLNSPAVSALAFIATVHGAMLVARALDDPQSFTAIVQPAILKLTQPA</sequence>
<name>A0A016XFM4_9BURK</name>
<evidence type="ECO:0000313" key="6">
    <source>
        <dbReference type="EMBL" id="EYC50899.1"/>
    </source>
</evidence>
<dbReference type="Proteomes" id="UP000023268">
    <property type="component" value="Unassembled WGS sequence"/>
</dbReference>
<comment type="caution">
    <text evidence="6">The sequence shown here is derived from an EMBL/GenBank/DDBJ whole genome shotgun (WGS) entry which is preliminary data.</text>
</comment>
<dbReference type="AlphaFoldDB" id="A0A016XFM4"/>
<dbReference type="InterPro" id="IPR011075">
    <property type="entry name" value="TetR_C"/>
</dbReference>
<dbReference type="STRING" id="1458275.AZ34_07305"/>
<dbReference type="Pfam" id="PF16925">
    <property type="entry name" value="TetR_C_13"/>
    <property type="match status" value="1"/>
</dbReference>
<organism evidence="6 7">
    <name type="scientific">Hylemonella gracilis str. Niagara R</name>
    <dbReference type="NCBI Taxonomy" id="1458275"/>
    <lineage>
        <taxon>Bacteria</taxon>
        <taxon>Pseudomonadati</taxon>
        <taxon>Pseudomonadota</taxon>
        <taxon>Betaproteobacteria</taxon>
        <taxon>Burkholderiales</taxon>
        <taxon>Comamonadaceae</taxon>
        <taxon>Hylemonella</taxon>
    </lineage>
</organism>
<proteinExistence type="predicted"/>
<protein>
    <submittedName>
        <fullName evidence="6">TetR family transcriptional regulator</fullName>
    </submittedName>
</protein>
<keyword evidence="1" id="KW-0805">Transcription regulation</keyword>
<gene>
    <name evidence="6" type="ORF">AZ34_07305</name>
</gene>
<evidence type="ECO:0000256" key="2">
    <source>
        <dbReference type="ARBA" id="ARBA00023125"/>
    </source>
</evidence>
<dbReference type="InterPro" id="IPR001647">
    <property type="entry name" value="HTH_TetR"/>
</dbReference>
<dbReference type="EMBL" id="JEMG01000001">
    <property type="protein sequence ID" value="EYC50899.1"/>
    <property type="molecule type" value="Genomic_DNA"/>
</dbReference>
<dbReference type="InterPro" id="IPR009057">
    <property type="entry name" value="Homeodomain-like_sf"/>
</dbReference>
<dbReference type="eggNOG" id="COG1309">
    <property type="taxonomic scope" value="Bacteria"/>
</dbReference>
<evidence type="ECO:0000256" key="3">
    <source>
        <dbReference type="ARBA" id="ARBA00023163"/>
    </source>
</evidence>
<keyword evidence="2 4" id="KW-0238">DNA-binding</keyword>
<evidence type="ECO:0000256" key="4">
    <source>
        <dbReference type="PROSITE-ProRule" id="PRU00335"/>
    </source>
</evidence>
<dbReference type="SUPFAM" id="SSF48498">
    <property type="entry name" value="Tetracyclin repressor-like, C-terminal domain"/>
    <property type="match status" value="1"/>
</dbReference>
<feature type="DNA-binding region" description="H-T-H motif" evidence="4">
    <location>
        <begin position="29"/>
        <end position="48"/>
    </location>
</feature>
<dbReference type="PRINTS" id="PR00455">
    <property type="entry name" value="HTHTETR"/>
</dbReference>
<reference evidence="6 7" key="1">
    <citation type="submission" date="2014-02" db="EMBL/GenBank/DDBJ databases">
        <title>Draft Genome of Hylemonella gracilis isolated from the Niagara River.</title>
        <authorList>
            <person name="Pawlowski D.R."/>
            <person name="Koudelka G.B."/>
        </authorList>
    </citation>
    <scope>NUCLEOTIDE SEQUENCE [LARGE SCALE GENOMIC DNA]</scope>
    <source>
        <strain evidence="6 7">Niagara R</strain>
    </source>
</reference>
<dbReference type="Pfam" id="PF00440">
    <property type="entry name" value="TetR_N"/>
    <property type="match status" value="1"/>
</dbReference>
<dbReference type="SUPFAM" id="SSF46689">
    <property type="entry name" value="Homeodomain-like"/>
    <property type="match status" value="1"/>
</dbReference>
<evidence type="ECO:0000256" key="1">
    <source>
        <dbReference type="ARBA" id="ARBA00023015"/>
    </source>
</evidence>
<dbReference type="PROSITE" id="PS50977">
    <property type="entry name" value="HTH_TETR_2"/>
    <property type="match status" value="1"/>
</dbReference>